<sequence length="335" mass="37668">MKKSRHLILFLCLLIGVTGCGSNQGADEAAGKNNEDGTHTLKLVSVFPSNHAYTRDVVPMWIDKVESEMENITIDWIGSDETIPVPEQFSAVQTGIADVGFNVAAYFGNEVPEAEFASLSPFTPSEERENEFFNYLSGVYEDAGVVYLGRWLSTFPFYFWSNDEVKTLEDFQGLSIRSNPVYHRSLEALGANPVAVVPSEIYTSLERGMVDGFGFPLLGPREDGWTEVTSYLINEPFFNQQAGIYINPDALSTLPEGSKEKLIDITAEFEKDMVDYFDEEINKEMKAVKEAGVELTTLSEEESREFQEIVYEAKWSELEESMPDAVKEVKEIFNQ</sequence>
<feature type="chain" id="PRO_5038773060" evidence="4">
    <location>
        <begin position="26"/>
        <end position="335"/>
    </location>
</feature>
<name>A0A1I2B7B8_9BACI</name>
<dbReference type="Pfam" id="PF03480">
    <property type="entry name" value="DctP"/>
    <property type="match status" value="1"/>
</dbReference>
<dbReference type="STRING" id="930128.SAMN05192532_102118"/>
<evidence type="ECO:0000313" key="5">
    <source>
        <dbReference type="EMBL" id="SFE51808.1"/>
    </source>
</evidence>
<keyword evidence="6" id="KW-1185">Reference proteome</keyword>
<proteinExistence type="inferred from homology"/>
<protein>
    <submittedName>
        <fullName evidence="5">TRAP-type C4-dicarboxylate transport system, substrate-binding protein</fullName>
    </submittedName>
</protein>
<dbReference type="GO" id="GO:0055085">
    <property type="term" value="P:transmembrane transport"/>
    <property type="evidence" value="ECO:0007669"/>
    <property type="project" value="InterPro"/>
</dbReference>
<gene>
    <name evidence="5" type="ORF">SAMN05192532_102118</name>
</gene>
<reference evidence="5 6" key="1">
    <citation type="submission" date="2016-10" db="EMBL/GenBank/DDBJ databases">
        <authorList>
            <person name="de Groot N.N."/>
        </authorList>
    </citation>
    <scope>NUCLEOTIDE SEQUENCE [LARGE SCALE GENOMIC DNA]</scope>
    <source>
        <strain evidence="5 6">DSM 23995</strain>
    </source>
</reference>
<comment type="similarity">
    <text evidence="1">Belongs to the bacterial solute-binding protein 7 family.</text>
</comment>
<evidence type="ECO:0000256" key="1">
    <source>
        <dbReference type="ARBA" id="ARBA00009023"/>
    </source>
</evidence>
<dbReference type="EMBL" id="FONT01000002">
    <property type="protein sequence ID" value="SFE51808.1"/>
    <property type="molecule type" value="Genomic_DNA"/>
</dbReference>
<evidence type="ECO:0000256" key="3">
    <source>
        <dbReference type="ARBA" id="ARBA00022729"/>
    </source>
</evidence>
<organism evidence="5 6">
    <name type="scientific">Alteribacillus iranensis</name>
    <dbReference type="NCBI Taxonomy" id="930128"/>
    <lineage>
        <taxon>Bacteria</taxon>
        <taxon>Bacillati</taxon>
        <taxon>Bacillota</taxon>
        <taxon>Bacilli</taxon>
        <taxon>Bacillales</taxon>
        <taxon>Bacillaceae</taxon>
        <taxon>Alteribacillus</taxon>
    </lineage>
</organism>
<feature type="signal peptide" evidence="4">
    <location>
        <begin position="1"/>
        <end position="25"/>
    </location>
</feature>
<evidence type="ECO:0000256" key="2">
    <source>
        <dbReference type="ARBA" id="ARBA00022448"/>
    </source>
</evidence>
<dbReference type="InterPro" id="IPR018389">
    <property type="entry name" value="DctP_fam"/>
</dbReference>
<dbReference type="NCBIfam" id="NF037995">
    <property type="entry name" value="TRAP_S1"/>
    <property type="match status" value="1"/>
</dbReference>
<accession>A0A1I2B7B8</accession>
<dbReference type="Proteomes" id="UP000199516">
    <property type="component" value="Unassembled WGS sequence"/>
</dbReference>
<dbReference type="AlphaFoldDB" id="A0A1I2B7B8"/>
<dbReference type="Gene3D" id="3.40.190.170">
    <property type="entry name" value="Bacterial extracellular solute-binding protein, family 7"/>
    <property type="match status" value="1"/>
</dbReference>
<dbReference type="PROSITE" id="PS51257">
    <property type="entry name" value="PROKAR_LIPOPROTEIN"/>
    <property type="match status" value="1"/>
</dbReference>
<dbReference type="RefSeq" id="WP_177194692.1">
    <property type="nucleotide sequence ID" value="NZ_FONT01000002.1"/>
</dbReference>
<dbReference type="PANTHER" id="PTHR33376:SF7">
    <property type="entry name" value="C4-DICARBOXYLATE-BINDING PROTEIN DCTB"/>
    <property type="match status" value="1"/>
</dbReference>
<keyword evidence="2" id="KW-0813">Transport</keyword>
<dbReference type="InterPro" id="IPR038404">
    <property type="entry name" value="TRAP_DctP_sf"/>
</dbReference>
<evidence type="ECO:0000313" key="6">
    <source>
        <dbReference type="Proteomes" id="UP000199516"/>
    </source>
</evidence>
<keyword evidence="3 4" id="KW-0732">Signal</keyword>
<dbReference type="PANTHER" id="PTHR33376">
    <property type="match status" value="1"/>
</dbReference>
<evidence type="ECO:0000256" key="4">
    <source>
        <dbReference type="SAM" id="SignalP"/>
    </source>
</evidence>